<comment type="caution">
    <text evidence="2">The sequence shown here is derived from an EMBL/GenBank/DDBJ whole genome shotgun (WGS) entry which is preliminary data.</text>
</comment>
<protein>
    <submittedName>
        <fullName evidence="2">Uncharacterized protein</fullName>
    </submittedName>
</protein>
<organism evidence="2 3">
    <name type="scientific">Austropuccinia psidii MF-1</name>
    <dbReference type="NCBI Taxonomy" id="1389203"/>
    <lineage>
        <taxon>Eukaryota</taxon>
        <taxon>Fungi</taxon>
        <taxon>Dikarya</taxon>
        <taxon>Basidiomycota</taxon>
        <taxon>Pucciniomycotina</taxon>
        <taxon>Pucciniomycetes</taxon>
        <taxon>Pucciniales</taxon>
        <taxon>Sphaerophragmiaceae</taxon>
        <taxon>Austropuccinia</taxon>
    </lineage>
</organism>
<keyword evidence="1" id="KW-0732">Signal</keyword>
<reference evidence="2" key="1">
    <citation type="submission" date="2021-03" db="EMBL/GenBank/DDBJ databases">
        <title>Draft genome sequence of rust myrtle Austropuccinia psidii MF-1, a brazilian biotype.</title>
        <authorList>
            <person name="Quecine M.C."/>
            <person name="Pachon D.M.R."/>
            <person name="Bonatelli M.L."/>
            <person name="Correr F.H."/>
            <person name="Franceschini L.M."/>
            <person name="Leite T.F."/>
            <person name="Margarido G.R.A."/>
            <person name="Almeida C.A."/>
            <person name="Ferrarezi J.A."/>
            <person name="Labate C.A."/>
        </authorList>
    </citation>
    <scope>NUCLEOTIDE SEQUENCE</scope>
    <source>
        <strain evidence="2">MF-1</strain>
    </source>
</reference>
<dbReference type="EMBL" id="AVOT02000160">
    <property type="protein sequence ID" value="MBW0461439.1"/>
    <property type="molecule type" value="Genomic_DNA"/>
</dbReference>
<keyword evidence="3" id="KW-1185">Reference proteome</keyword>
<proteinExistence type="predicted"/>
<dbReference type="AlphaFoldDB" id="A0A9Q3GBK5"/>
<dbReference type="Proteomes" id="UP000765509">
    <property type="component" value="Unassembled WGS sequence"/>
</dbReference>
<feature type="signal peptide" evidence="1">
    <location>
        <begin position="1"/>
        <end position="22"/>
    </location>
</feature>
<accession>A0A9Q3GBK5</accession>
<feature type="chain" id="PRO_5040197149" evidence="1">
    <location>
        <begin position="23"/>
        <end position="293"/>
    </location>
</feature>
<evidence type="ECO:0000256" key="1">
    <source>
        <dbReference type="SAM" id="SignalP"/>
    </source>
</evidence>
<sequence>MITQPCLKLFFMAILIPLCCDALTSPNSENKQDILVCSGPTILGYISQNQASLGEFYTYDGTTRSQGLGQCGCASLNNRVLIWTCETWPQLTLPKNGTLPFCTSKSRCPQYGEALAIDDRQQAKICSGSQQVGLLYSNGWTVPNSGAATDSVYNCTCSGVSTISQLSTFSCPDPKHHPNFQLDSGSSSNKLTCVNPLNSCRQTELPQNRTSFHPTNSSTDSKIGTPLCIGRQQVGTLLTKKTVLALNSTQETGAGCVCSAQRLHCYLPPNLPNFMDSNHTSAITCADETGKCL</sequence>
<evidence type="ECO:0000313" key="3">
    <source>
        <dbReference type="Proteomes" id="UP000765509"/>
    </source>
</evidence>
<dbReference type="OrthoDB" id="2506565at2759"/>
<evidence type="ECO:0000313" key="2">
    <source>
        <dbReference type="EMBL" id="MBW0461439.1"/>
    </source>
</evidence>
<name>A0A9Q3GBK5_9BASI</name>
<gene>
    <name evidence="2" type="ORF">O181_001154</name>
</gene>